<comment type="caution">
    <text evidence="1">The sequence shown here is derived from an EMBL/GenBank/DDBJ whole genome shotgun (WGS) entry which is preliminary data.</text>
</comment>
<sequence>MDPDPNWTSYMSNLAILGARNSMKRSVCGIEVPVRKLIFRTRMIEGLELVPDPPGDRQRHFKDLRAWCCYSVE</sequence>
<evidence type="ECO:0000313" key="1">
    <source>
        <dbReference type="EMBL" id="PON33476.1"/>
    </source>
</evidence>
<accession>A0A2P5AAB4</accession>
<keyword evidence="2" id="KW-1185">Reference proteome</keyword>
<name>A0A2P5AAB4_PARAD</name>
<protein>
    <submittedName>
        <fullName evidence="1">Uncharacterized protein</fullName>
    </submittedName>
</protein>
<dbReference type="AlphaFoldDB" id="A0A2P5AAB4"/>
<gene>
    <name evidence="1" type="ORF">PanWU01x14_352340</name>
</gene>
<feature type="non-terminal residue" evidence="1">
    <location>
        <position position="73"/>
    </location>
</feature>
<reference evidence="2" key="1">
    <citation type="submission" date="2016-06" db="EMBL/GenBank/DDBJ databases">
        <title>Parallel loss of symbiosis genes in relatives of nitrogen-fixing non-legume Parasponia.</title>
        <authorList>
            <person name="Van Velzen R."/>
            <person name="Holmer R."/>
            <person name="Bu F."/>
            <person name="Rutten L."/>
            <person name="Van Zeijl A."/>
            <person name="Liu W."/>
            <person name="Santuari L."/>
            <person name="Cao Q."/>
            <person name="Sharma T."/>
            <person name="Shen D."/>
            <person name="Roswanjaya Y."/>
            <person name="Wardhani T."/>
            <person name="Kalhor M.S."/>
            <person name="Jansen J."/>
            <person name="Van den Hoogen J."/>
            <person name="Gungor B."/>
            <person name="Hartog M."/>
            <person name="Hontelez J."/>
            <person name="Verver J."/>
            <person name="Yang W.-C."/>
            <person name="Schijlen E."/>
            <person name="Repin R."/>
            <person name="Schilthuizen M."/>
            <person name="Schranz E."/>
            <person name="Heidstra R."/>
            <person name="Miyata K."/>
            <person name="Fedorova E."/>
            <person name="Kohlen W."/>
            <person name="Bisseling T."/>
            <person name="Smit S."/>
            <person name="Geurts R."/>
        </authorList>
    </citation>
    <scope>NUCLEOTIDE SEQUENCE [LARGE SCALE GENOMIC DNA]</scope>
    <source>
        <strain evidence="2">cv. WU1-14</strain>
    </source>
</reference>
<organism evidence="1 2">
    <name type="scientific">Parasponia andersonii</name>
    <name type="common">Sponia andersonii</name>
    <dbReference type="NCBI Taxonomy" id="3476"/>
    <lineage>
        <taxon>Eukaryota</taxon>
        <taxon>Viridiplantae</taxon>
        <taxon>Streptophyta</taxon>
        <taxon>Embryophyta</taxon>
        <taxon>Tracheophyta</taxon>
        <taxon>Spermatophyta</taxon>
        <taxon>Magnoliopsida</taxon>
        <taxon>eudicotyledons</taxon>
        <taxon>Gunneridae</taxon>
        <taxon>Pentapetalae</taxon>
        <taxon>rosids</taxon>
        <taxon>fabids</taxon>
        <taxon>Rosales</taxon>
        <taxon>Cannabaceae</taxon>
        <taxon>Parasponia</taxon>
    </lineage>
</organism>
<dbReference type="EMBL" id="JXTB01000726">
    <property type="protein sequence ID" value="PON33476.1"/>
    <property type="molecule type" value="Genomic_DNA"/>
</dbReference>
<dbReference type="Proteomes" id="UP000237105">
    <property type="component" value="Unassembled WGS sequence"/>
</dbReference>
<proteinExistence type="predicted"/>
<evidence type="ECO:0000313" key="2">
    <source>
        <dbReference type="Proteomes" id="UP000237105"/>
    </source>
</evidence>